<dbReference type="GO" id="GO:0008686">
    <property type="term" value="F:3,4-dihydroxy-2-butanone-4-phosphate synthase activity"/>
    <property type="evidence" value="ECO:0007669"/>
    <property type="project" value="UniProtKB-EC"/>
</dbReference>
<dbReference type="HAMAP" id="MF_00179">
    <property type="entry name" value="RibA"/>
    <property type="match status" value="1"/>
</dbReference>
<evidence type="ECO:0000256" key="5">
    <source>
        <dbReference type="ARBA" id="ARBA00005520"/>
    </source>
</evidence>
<evidence type="ECO:0000256" key="10">
    <source>
        <dbReference type="ARBA" id="ARBA00022833"/>
    </source>
</evidence>
<feature type="binding site" evidence="17">
    <location>
        <position position="280"/>
    </location>
    <ligand>
        <name>Zn(2+)</name>
        <dbReference type="ChEBI" id="CHEBI:29105"/>
        <note>catalytic</note>
    </ligand>
</feature>
<dbReference type="Pfam" id="PF00926">
    <property type="entry name" value="DHBP_synthase"/>
    <property type="match status" value="1"/>
</dbReference>
<protein>
    <recommendedName>
        <fullName evidence="17">Riboflavin biosynthesis protein RibBA</fullName>
    </recommendedName>
    <domain>
        <recommendedName>
            <fullName evidence="17">3,4-dihydroxy-2-butanone 4-phosphate synthase</fullName>
            <shortName evidence="17">DHBP synthase</shortName>
            <ecNumber evidence="17">4.1.99.12</ecNumber>
        </recommendedName>
    </domain>
    <domain>
        <recommendedName>
            <fullName evidence="17">GTP cyclohydrolase-2</fullName>
            <ecNumber evidence="17">3.5.4.25</ecNumber>
        </recommendedName>
        <alternativeName>
            <fullName evidence="17">GTP cyclohydrolase II</fullName>
        </alternativeName>
    </domain>
</protein>
<keyword evidence="12 17" id="KW-0342">GTP-binding</keyword>
<feature type="binding site" evidence="17">
    <location>
        <position position="330"/>
    </location>
    <ligand>
        <name>GTP</name>
        <dbReference type="ChEBI" id="CHEBI:37565"/>
    </ligand>
</feature>
<comment type="similarity">
    <text evidence="5 17">In the N-terminal section; belongs to the DHBP synthase family.</text>
</comment>
<dbReference type="PANTHER" id="PTHR21327:SF18">
    <property type="entry name" value="3,4-DIHYDROXY-2-BUTANONE 4-PHOSPHATE SYNTHASE"/>
    <property type="match status" value="1"/>
</dbReference>
<dbReference type="Gene3D" id="3.40.50.10990">
    <property type="entry name" value="GTP cyclohydrolase II"/>
    <property type="match status" value="1"/>
</dbReference>
<evidence type="ECO:0000256" key="12">
    <source>
        <dbReference type="ARBA" id="ARBA00023134"/>
    </source>
</evidence>
<evidence type="ECO:0000313" key="19">
    <source>
        <dbReference type="EMBL" id="MFD1237512.1"/>
    </source>
</evidence>
<dbReference type="PANTHER" id="PTHR21327">
    <property type="entry name" value="GTP CYCLOHYDROLASE II-RELATED"/>
    <property type="match status" value="1"/>
</dbReference>
<dbReference type="GO" id="GO:0003935">
    <property type="term" value="F:GTP cyclohydrolase II activity"/>
    <property type="evidence" value="ECO:0007669"/>
    <property type="project" value="UniProtKB-EC"/>
</dbReference>
<feature type="region of interest" description="DHBP synthase" evidence="17">
    <location>
        <begin position="1"/>
        <end position="207"/>
    </location>
</feature>
<feature type="binding site" evidence="17">
    <location>
        <begin position="33"/>
        <end position="34"/>
    </location>
    <ligand>
        <name>D-ribulose 5-phosphate</name>
        <dbReference type="ChEBI" id="CHEBI:58121"/>
    </ligand>
</feature>
<evidence type="ECO:0000256" key="9">
    <source>
        <dbReference type="ARBA" id="ARBA00022801"/>
    </source>
</evidence>
<dbReference type="Pfam" id="PF00925">
    <property type="entry name" value="GTP_cyclohydro2"/>
    <property type="match status" value="1"/>
</dbReference>
<name>A0ABW3VQX7_9PSEU</name>
<evidence type="ECO:0000256" key="16">
    <source>
        <dbReference type="ARBA" id="ARBA00049295"/>
    </source>
</evidence>
<dbReference type="NCBIfam" id="TIGR00505">
    <property type="entry name" value="ribA"/>
    <property type="match status" value="1"/>
</dbReference>
<feature type="binding site" evidence="17">
    <location>
        <position position="282"/>
    </location>
    <ligand>
        <name>Zn(2+)</name>
        <dbReference type="ChEBI" id="CHEBI:29105"/>
        <note>catalytic</note>
    </ligand>
</feature>
<feature type="binding site" evidence="17">
    <location>
        <position position="170"/>
    </location>
    <ligand>
        <name>D-ribulose 5-phosphate</name>
        <dbReference type="ChEBI" id="CHEBI:58121"/>
    </ligand>
</feature>
<comment type="catalytic activity">
    <reaction evidence="1 17">
        <text>D-ribulose 5-phosphate = (2S)-2-hydroxy-3-oxobutyl phosphate + formate + H(+)</text>
        <dbReference type="Rhea" id="RHEA:18457"/>
        <dbReference type="ChEBI" id="CHEBI:15378"/>
        <dbReference type="ChEBI" id="CHEBI:15740"/>
        <dbReference type="ChEBI" id="CHEBI:58121"/>
        <dbReference type="ChEBI" id="CHEBI:58830"/>
        <dbReference type="EC" id="4.1.99.12"/>
    </reaction>
</comment>
<dbReference type="InterPro" id="IPR032677">
    <property type="entry name" value="GTP_cyclohydro_II"/>
</dbReference>
<feature type="binding site" evidence="17">
    <location>
        <position position="34"/>
    </location>
    <ligand>
        <name>Mg(2+)</name>
        <dbReference type="ChEBI" id="CHEBI:18420"/>
        <label>2</label>
    </ligand>
</feature>
<feature type="active site" description="Nucleophile; for GTP cyclohydrolase activity" evidence="17">
    <location>
        <position position="344"/>
    </location>
</feature>
<evidence type="ECO:0000256" key="3">
    <source>
        <dbReference type="ARBA" id="ARBA00004853"/>
    </source>
</evidence>
<dbReference type="HAMAP" id="MF_01283">
    <property type="entry name" value="RibBA"/>
    <property type="match status" value="1"/>
</dbReference>
<comment type="cofactor">
    <cofactor evidence="17">
        <name>Zn(2+)</name>
        <dbReference type="ChEBI" id="CHEBI:29105"/>
    </cofactor>
    <text evidence="17">Binds 1 zinc ion per subunit.</text>
</comment>
<dbReference type="CDD" id="cd00641">
    <property type="entry name" value="GTP_cyclohydro2"/>
    <property type="match status" value="1"/>
</dbReference>
<evidence type="ECO:0000313" key="20">
    <source>
        <dbReference type="Proteomes" id="UP001597182"/>
    </source>
</evidence>
<feature type="site" description="Essential for DHBP synthase activity" evidence="17">
    <location>
        <position position="170"/>
    </location>
</feature>
<evidence type="ECO:0000256" key="11">
    <source>
        <dbReference type="ARBA" id="ARBA00022842"/>
    </source>
</evidence>
<sequence>MTDVSRDEADAVVRALAEFRRGRMILVVDDEDRENEGDLIMAAQFATPEAMAFMIRHTSGLICVAVTDERADELDLPLMTTDSSDPRGTAFTVTVDKTVGTTTGVSATDRAATVQALADPATRPADLSRPGHVFPLRARRGGVLQRAGHTEAAADLCRLAGLEPAGVLAEVTNPDGTMTRGHDLEAFAAEHGLTTIAVADLVRYRRSKESLVHRESTGRVPIGDHDWAAVAFRSVTDGVEHVAFVLGDVDQRGADGAGSPVLVRVHSECLTGDVFGSRRCDCGEQLGVALDRIGRAGRGVVVYLRGHEGRGIGLAHKLRAYTLQDRGLDTVDANLAQGLPVDSREYGVGAQILHDLGVRDVRLMTNNPAKYRGLSGHGVRVVARESIDVAPNTANLAYLTTKRERMDHALRLPEHSSVDVATGTA</sequence>
<comment type="similarity">
    <text evidence="17">In the C-terminal section; belongs to the GTP cyclohydrolase II family.</text>
</comment>
<evidence type="ECO:0000256" key="1">
    <source>
        <dbReference type="ARBA" id="ARBA00000141"/>
    </source>
</evidence>
<comment type="cofactor">
    <cofactor evidence="17">
        <name>Mg(2+)</name>
        <dbReference type="ChEBI" id="CHEBI:18420"/>
    </cofactor>
    <cofactor evidence="17">
        <name>Mn(2+)</name>
        <dbReference type="ChEBI" id="CHEBI:29035"/>
    </cofactor>
    <text evidence="17">Binds 2 divalent metal cations per subunit. Magnesium or manganese.</text>
</comment>
<comment type="catalytic activity">
    <reaction evidence="16 17">
        <text>GTP + 4 H2O = 2,5-diamino-6-hydroxy-4-(5-phosphoribosylamino)-pyrimidine + formate + 2 phosphate + 3 H(+)</text>
        <dbReference type="Rhea" id="RHEA:23704"/>
        <dbReference type="ChEBI" id="CHEBI:15377"/>
        <dbReference type="ChEBI" id="CHEBI:15378"/>
        <dbReference type="ChEBI" id="CHEBI:15740"/>
        <dbReference type="ChEBI" id="CHEBI:37565"/>
        <dbReference type="ChEBI" id="CHEBI:43474"/>
        <dbReference type="ChEBI" id="CHEBI:58614"/>
        <dbReference type="EC" id="3.5.4.25"/>
    </reaction>
</comment>
<feature type="binding site" evidence="17">
    <location>
        <begin position="146"/>
        <end position="150"/>
    </location>
    <ligand>
        <name>D-ribulose 5-phosphate</name>
        <dbReference type="ChEBI" id="CHEBI:58121"/>
    </ligand>
</feature>
<keyword evidence="9 17" id="KW-0378">Hydrolase</keyword>
<feature type="binding site" evidence="17">
    <location>
        <position position="38"/>
    </location>
    <ligand>
        <name>D-ribulose 5-phosphate</name>
        <dbReference type="ChEBI" id="CHEBI:58121"/>
    </ligand>
</feature>
<feature type="binding site" evidence="17">
    <location>
        <position position="365"/>
    </location>
    <ligand>
        <name>GTP</name>
        <dbReference type="ChEBI" id="CHEBI:37565"/>
    </ligand>
</feature>
<dbReference type="InterPro" id="IPR000926">
    <property type="entry name" value="RibA"/>
</dbReference>
<evidence type="ECO:0000256" key="2">
    <source>
        <dbReference type="ARBA" id="ARBA00002284"/>
    </source>
</evidence>
<feature type="binding site" evidence="17">
    <location>
        <position position="285"/>
    </location>
    <ligand>
        <name>GTP</name>
        <dbReference type="ChEBI" id="CHEBI:37565"/>
    </ligand>
</feature>
<dbReference type="SUPFAM" id="SSF55821">
    <property type="entry name" value="YrdC/RibB"/>
    <property type="match status" value="1"/>
</dbReference>
<keyword evidence="6 17" id="KW-0686">Riboflavin biosynthesis</keyword>
<feature type="binding site" evidence="17">
    <location>
        <position position="149"/>
    </location>
    <ligand>
        <name>Mg(2+)</name>
        <dbReference type="ChEBI" id="CHEBI:18420"/>
        <label>2</label>
    </ligand>
</feature>
<dbReference type="NCBIfam" id="NF006803">
    <property type="entry name" value="PRK09311.1"/>
    <property type="match status" value="1"/>
</dbReference>
<dbReference type="EMBL" id="JBHTMB010000294">
    <property type="protein sequence ID" value="MFD1237512.1"/>
    <property type="molecule type" value="Genomic_DNA"/>
</dbReference>
<gene>
    <name evidence="17" type="primary">ribBA</name>
    <name evidence="19" type="ORF">ACFQ34_29870</name>
</gene>
<dbReference type="InterPro" id="IPR016299">
    <property type="entry name" value="Riboflavin_synth_RibBA"/>
</dbReference>
<feature type="binding site" evidence="17">
    <location>
        <position position="34"/>
    </location>
    <ligand>
        <name>Mg(2+)</name>
        <dbReference type="ChEBI" id="CHEBI:18420"/>
        <label>1</label>
    </ligand>
</feature>
<dbReference type="RefSeq" id="WP_339124832.1">
    <property type="nucleotide sequence ID" value="NZ_BAABKS010000099.1"/>
</dbReference>
<comment type="caution">
    <text evidence="19">The sequence shown here is derived from an EMBL/GenBank/DDBJ whole genome shotgun (WGS) entry which is preliminary data.</text>
</comment>
<evidence type="ECO:0000256" key="15">
    <source>
        <dbReference type="ARBA" id="ARBA00023268"/>
    </source>
</evidence>
<comment type="function">
    <text evidence="17">Catalyzes the conversion of GTP to 2,5-diamino-6-ribosylamino-4(3H)-pyrimidinone 5'-phosphate (DARP), formate and pyrophosphate.</text>
</comment>
<evidence type="ECO:0000259" key="18">
    <source>
        <dbReference type="Pfam" id="PF00925"/>
    </source>
</evidence>
<dbReference type="InterPro" id="IPR017945">
    <property type="entry name" value="DHBP_synth_RibB-like_a/b_dom"/>
</dbReference>
<comment type="pathway">
    <text evidence="4 17">Cofactor biosynthesis; riboflavin biosynthesis; 2-hydroxy-3-oxobutyl phosphate from D-ribulose 5-phosphate: step 1/1.</text>
</comment>
<dbReference type="EC" id="3.5.4.25" evidence="17"/>
<evidence type="ECO:0000256" key="17">
    <source>
        <dbReference type="HAMAP-Rule" id="MF_01283"/>
    </source>
</evidence>
<feature type="region of interest" description="GTP cyclohydrolase II" evidence="17">
    <location>
        <begin position="208"/>
        <end position="425"/>
    </location>
</feature>
<feature type="binding site" evidence="17">
    <location>
        <begin position="264"/>
        <end position="268"/>
    </location>
    <ligand>
        <name>GTP</name>
        <dbReference type="ChEBI" id="CHEBI:37565"/>
    </ligand>
</feature>
<dbReference type="Proteomes" id="UP001597182">
    <property type="component" value="Unassembled WGS sequence"/>
</dbReference>
<keyword evidence="8 17" id="KW-0547">Nucleotide-binding</keyword>
<keyword evidence="15 17" id="KW-0511">Multifunctional enzyme</keyword>
<keyword evidence="10 17" id="KW-0862">Zinc</keyword>
<accession>A0ABW3VQX7</accession>
<proteinExistence type="inferred from homology"/>
<feature type="site" description="Essential for DHBP synthase activity" evidence="17">
    <location>
        <position position="132"/>
    </location>
</feature>
<comment type="function">
    <text evidence="2 17">Catalyzes the conversion of D-ribulose 5-phosphate to formate and 3,4-dihydroxy-2-butanone 4-phosphate.</text>
</comment>
<evidence type="ECO:0000256" key="4">
    <source>
        <dbReference type="ARBA" id="ARBA00004904"/>
    </source>
</evidence>
<comment type="pathway">
    <text evidence="3 17">Cofactor biosynthesis; riboflavin biosynthesis; 5-amino-6-(D-ribitylamino)uracil from GTP: step 1/4.</text>
</comment>
<evidence type="ECO:0000256" key="14">
    <source>
        <dbReference type="ARBA" id="ARBA00023239"/>
    </source>
</evidence>
<dbReference type="HAMAP" id="MF_00180">
    <property type="entry name" value="RibB"/>
    <property type="match status" value="1"/>
</dbReference>
<evidence type="ECO:0000256" key="7">
    <source>
        <dbReference type="ARBA" id="ARBA00022723"/>
    </source>
</evidence>
<evidence type="ECO:0000256" key="13">
    <source>
        <dbReference type="ARBA" id="ARBA00023211"/>
    </source>
</evidence>
<feature type="active site" description="Proton acceptor; for GTP cyclohydrolase activity" evidence="17">
    <location>
        <position position="342"/>
    </location>
</feature>
<feature type="domain" description="GTP cyclohydrolase II" evidence="18">
    <location>
        <begin position="219"/>
        <end position="384"/>
    </location>
</feature>
<keyword evidence="13 17" id="KW-0464">Manganese</keyword>
<dbReference type="SUPFAM" id="SSF142695">
    <property type="entry name" value="RibA-like"/>
    <property type="match status" value="1"/>
</dbReference>
<dbReference type="NCBIfam" id="NF001591">
    <property type="entry name" value="PRK00393.1"/>
    <property type="match status" value="1"/>
</dbReference>
<dbReference type="InterPro" id="IPR000422">
    <property type="entry name" value="DHBP_synthase_RibB"/>
</dbReference>
<feature type="binding site" evidence="17">
    <location>
        <begin position="308"/>
        <end position="310"/>
    </location>
    <ligand>
        <name>GTP</name>
        <dbReference type="ChEBI" id="CHEBI:37565"/>
    </ligand>
</feature>
<dbReference type="InterPro" id="IPR036144">
    <property type="entry name" value="RibA-like_sf"/>
</dbReference>
<feature type="binding site" evidence="17">
    <location>
        <position position="269"/>
    </location>
    <ligand>
        <name>Zn(2+)</name>
        <dbReference type="ChEBI" id="CHEBI:29105"/>
        <note>catalytic</note>
    </ligand>
</feature>
<dbReference type="NCBIfam" id="TIGR00506">
    <property type="entry name" value="ribB"/>
    <property type="match status" value="1"/>
</dbReference>
<keyword evidence="20" id="KW-1185">Reference proteome</keyword>
<evidence type="ECO:0000256" key="6">
    <source>
        <dbReference type="ARBA" id="ARBA00022619"/>
    </source>
</evidence>
<reference evidence="20" key="1">
    <citation type="journal article" date="2019" name="Int. J. Syst. Evol. Microbiol.">
        <title>The Global Catalogue of Microorganisms (GCM) 10K type strain sequencing project: providing services to taxonomists for standard genome sequencing and annotation.</title>
        <authorList>
            <consortium name="The Broad Institute Genomics Platform"/>
            <consortium name="The Broad Institute Genome Sequencing Center for Infectious Disease"/>
            <person name="Wu L."/>
            <person name="Ma J."/>
        </authorList>
    </citation>
    <scope>NUCLEOTIDE SEQUENCE [LARGE SCALE GENOMIC DNA]</scope>
    <source>
        <strain evidence="20">CCUG 49018</strain>
    </source>
</reference>
<dbReference type="Gene3D" id="3.90.870.10">
    <property type="entry name" value="DHBP synthase"/>
    <property type="match status" value="1"/>
</dbReference>
<evidence type="ECO:0000256" key="8">
    <source>
        <dbReference type="ARBA" id="ARBA00022741"/>
    </source>
</evidence>
<feature type="binding site" evidence="17">
    <location>
        <position position="370"/>
    </location>
    <ligand>
        <name>GTP</name>
        <dbReference type="ChEBI" id="CHEBI:37565"/>
    </ligand>
</feature>
<keyword evidence="11 17" id="KW-0460">Magnesium</keyword>
<keyword evidence="7 17" id="KW-0479">Metal-binding</keyword>
<dbReference type="PIRSF" id="PIRSF001259">
    <property type="entry name" value="RibA"/>
    <property type="match status" value="1"/>
</dbReference>
<organism evidence="19 20">
    <name type="scientific">Pseudonocardia benzenivorans</name>
    <dbReference type="NCBI Taxonomy" id="228005"/>
    <lineage>
        <taxon>Bacteria</taxon>
        <taxon>Bacillati</taxon>
        <taxon>Actinomycetota</taxon>
        <taxon>Actinomycetes</taxon>
        <taxon>Pseudonocardiales</taxon>
        <taxon>Pseudonocardiaceae</taxon>
        <taxon>Pseudonocardia</taxon>
    </lineage>
</organism>
<keyword evidence="14 17" id="KW-0456">Lyase</keyword>
<dbReference type="EC" id="4.1.99.12" evidence="17"/>